<evidence type="ECO:0000256" key="3">
    <source>
        <dbReference type="ARBA" id="ARBA00022514"/>
    </source>
</evidence>
<evidence type="ECO:0000256" key="8">
    <source>
        <dbReference type="ARBA" id="ARBA00023030"/>
    </source>
</evidence>
<dbReference type="InterPro" id="IPR029034">
    <property type="entry name" value="Cystine-knot_cytokine"/>
</dbReference>
<keyword evidence="10" id="KW-0325">Glycoprotein</keyword>
<dbReference type="PROSITE" id="PS00250">
    <property type="entry name" value="TGF_BETA_1"/>
    <property type="match status" value="1"/>
</dbReference>
<dbReference type="InterPro" id="IPR017948">
    <property type="entry name" value="TGFb_CS"/>
</dbReference>
<sequence length="440" mass="48073">MAGAGRREGAGGYKVQLHIKAKPAGIQVHSFACGVALGSPRLPSPARPRRSNLASDPLPVPTMVGSVPGLRLAAAASLLLLLLLLLSPGTEPRPHMAHERHLQLEAIKQGILERLDLREPPKVRQPLSPGETLSLQHRYEEALAEMWGNQSRGETGPASRAIRLLTPKLELGSEASGSNDEGWKEPGQGRLGLQLSRSAVEAGLPWEPQVTRAELRLFPQGLLGMELSRFLSKRRPHIQAYLLPDPGALSKGPSSPRLLDSGILEAESLTLDLTPTLQQWLQGSSRPLLRLQLVGPREVMEALASPGAKPPVLEVQFQELQSRANRRARALGQDCEHQGGKCCPRTHHVSFQELGWADWVLAPKDYMMKFCQGSCPHNYKPASMHSLIKARMHNLAPGTTPEPCCVPSSYEPMVLMHYNSEGKITLSPFENMIAKDCHCA</sequence>
<gene>
    <name evidence="15" type="primary">GDF15</name>
</gene>
<keyword evidence="16" id="KW-1185">Reference proteome</keyword>
<evidence type="ECO:0000256" key="6">
    <source>
        <dbReference type="ARBA" id="ARBA00022702"/>
    </source>
</evidence>
<dbReference type="GO" id="GO:0007178">
    <property type="term" value="P:cell surface receptor protein serine/threonine kinase signaling pathway"/>
    <property type="evidence" value="ECO:0000318"/>
    <property type="project" value="GO_Central"/>
</dbReference>
<dbReference type="Proteomes" id="UP000002279">
    <property type="component" value="Chromosome X1"/>
</dbReference>
<dbReference type="PROSITE" id="PS51362">
    <property type="entry name" value="TGF_BETA_2"/>
    <property type="match status" value="1"/>
</dbReference>
<dbReference type="InterPro" id="IPR015615">
    <property type="entry name" value="TGF-beta-rel"/>
</dbReference>
<dbReference type="AlphaFoldDB" id="A0A6I8NY58"/>
<reference evidence="15" key="2">
    <citation type="submission" date="2025-08" db="UniProtKB">
        <authorList>
            <consortium name="Ensembl"/>
        </authorList>
    </citation>
    <scope>IDENTIFICATION</scope>
    <source>
        <strain evidence="15">Glennie</strain>
    </source>
</reference>
<evidence type="ECO:0000256" key="9">
    <source>
        <dbReference type="ARBA" id="ARBA00023157"/>
    </source>
</evidence>
<dbReference type="GO" id="GO:0005125">
    <property type="term" value="F:cytokine activity"/>
    <property type="evidence" value="ECO:0000318"/>
    <property type="project" value="GO_Central"/>
</dbReference>
<dbReference type="PANTHER" id="PTHR11848:SF78">
    <property type="entry name" value="GROWTH_DIFFERENTIATION FACTOR 15"/>
    <property type="match status" value="1"/>
</dbReference>
<comment type="subcellular location">
    <subcellularLocation>
        <location evidence="1">Secreted</location>
    </subcellularLocation>
</comment>
<evidence type="ECO:0000256" key="1">
    <source>
        <dbReference type="ARBA" id="ARBA00004613"/>
    </source>
</evidence>
<reference evidence="15 16" key="1">
    <citation type="journal article" date="2008" name="Nature">
        <title>Genome analysis of the platypus reveals unique signatures of evolution.</title>
        <authorList>
            <person name="Warren W.C."/>
            <person name="Hillier L.W."/>
            <person name="Marshall Graves J.A."/>
            <person name="Birney E."/>
            <person name="Ponting C.P."/>
            <person name="Grutzner F."/>
            <person name="Belov K."/>
            <person name="Miller W."/>
            <person name="Clarke L."/>
            <person name="Chinwalla A.T."/>
            <person name="Yang S.P."/>
            <person name="Heger A."/>
            <person name="Locke D.P."/>
            <person name="Miethke P."/>
            <person name="Waters P.D."/>
            <person name="Veyrunes F."/>
            <person name="Fulton L."/>
            <person name="Fulton B."/>
            <person name="Graves T."/>
            <person name="Wallis J."/>
            <person name="Puente X.S."/>
            <person name="Lopez-Otin C."/>
            <person name="Ordonez G.R."/>
            <person name="Eichler E.E."/>
            <person name="Chen L."/>
            <person name="Cheng Z."/>
            <person name="Deakin J.E."/>
            <person name="Alsop A."/>
            <person name="Thompson K."/>
            <person name="Kirby P."/>
            <person name="Papenfuss A.T."/>
            <person name="Wakefield M.J."/>
            <person name="Olender T."/>
            <person name="Lancet D."/>
            <person name="Huttley G.A."/>
            <person name="Smit A.F."/>
            <person name="Pask A."/>
            <person name="Temple-Smith P."/>
            <person name="Batzer M.A."/>
            <person name="Walker J.A."/>
            <person name="Konkel M.K."/>
            <person name="Harris R.S."/>
            <person name="Whittington C.M."/>
            <person name="Wong E.S."/>
            <person name="Gemmell N.J."/>
            <person name="Buschiazzo E."/>
            <person name="Vargas Jentzsch I.M."/>
            <person name="Merkel A."/>
            <person name="Schmitz J."/>
            <person name="Zemann A."/>
            <person name="Churakov G."/>
            <person name="Kriegs J.O."/>
            <person name="Brosius J."/>
            <person name="Murchison E.P."/>
            <person name="Sachidanandam R."/>
            <person name="Smith C."/>
            <person name="Hannon G.J."/>
            <person name="Tsend-Ayush E."/>
            <person name="McMillan D."/>
            <person name="Attenborough R."/>
            <person name="Rens W."/>
            <person name="Ferguson-Smith M."/>
            <person name="Lefevre C.M."/>
            <person name="Sharp J.A."/>
            <person name="Nicholas K.R."/>
            <person name="Ray D.A."/>
            <person name="Kube M."/>
            <person name="Reinhardt R."/>
            <person name="Pringle T.H."/>
            <person name="Taylor J."/>
            <person name="Jones R.C."/>
            <person name="Nixon B."/>
            <person name="Dacheux J.L."/>
            <person name="Niwa H."/>
            <person name="Sekita Y."/>
            <person name="Huang X."/>
            <person name="Stark A."/>
            <person name="Kheradpour P."/>
            <person name="Kellis M."/>
            <person name="Flicek P."/>
            <person name="Chen Y."/>
            <person name="Webber C."/>
            <person name="Hardison R."/>
            <person name="Nelson J."/>
            <person name="Hallsworth-Pepin K."/>
            <person name="Delehaunty K."/>
            <person name="Markovic C."/>
            <person name="Minx P."/>
            <person name="Feng Y."/>
            <person name="Kremitzki C."/>
            <person name="Mitreva M."/>
            <person name="Glasscock J."/>
            <person name="Wylie T."/>
            <person name="Wohldmann P."/>
            <person name="Thiru P."/>
            <person name="Nhan M.N."/>
            <person name="Pohl C.S."/>
            <person name="Smith S.M."/>
            <person name="Hou S."/>
            <person name="Nefedov M."/>
            <person name="de Jong P.J."/>
            <person name="Renfree M.B."/>
            <person name="Mardis E.R."/>
            <person name="Wilson R.K."/>
        </authorList>
    </citation>
    <scope>NUCLEOTIDE SEQUENCE [LARGE SCALE GENOMIC DNA]</scope>
    <source>
        <strain evidence="15 16">Glennie</strain>
    </source>
</reference>
<protein>
    <recommendedName>
        <fullName evidence="12">Growth/differentiation factor 15</fullName>
    </recommendedName>
</protein>
<dbReference type="GO" id="GO:0005179">
    <property type="term" value="F:hormone activity"/>
    <property type="evidence" value="ECO:0007669"/>
    <property type="project" value="UniProtKB-KW"/>
</dbReference>
<evidence type="ECO:0000256" key="11">
    <source>
        <dbReference type="ARBA" id="ARBA00063341"/>
    </source>
</evidence>
<dbReference type="CDD" id="cd19376">
    <property type="entry name" value="TGF_beta_GDF15"/>
    <property type="match status" value="1"/>
</dbReference>
<evidence type="ECO:0000256" key="4">
    <source>
        <dbReference type="ARBA" id="ARBA00022525"/>
    </source>
</evidence>
<evidence type="ECO:0000313" key="15">
    <source>
        <dbReference type="Ensembl" id="ENSOANP00000045761.1"/>
    </source>
</evidence>
<keyword evidence="3" id="KW-0202">Cytokine</keyword>
<dbReference type="Bgee" id="ENSOANG00000001923">
    <property type="expression patterns" value="Expressed in adult mammalian kidney and 4 other cell types or tissues"/>
</dbReference>
<evidence type="ECO:0000256" key="7">
    <source>
        <dbReference type="ARBA" id="ARBA00022729"/>
    </source>
</evidence>
<comment type="subunit">
    <text evidence="11">Homodimer; disulfide-linked. Interacts with GFRAL and RET; ligand of GFRAL, which mediates GDF15 internalization and cellular signaling through interaction with RET via the formation of a 2:2:2 ternary complex composed of GDF15, GFRAL and RET.</text>
</comment>
<dbReference type="FunFam" id="2.10.90.10:FF:000039">
    <property type="entry name" value="growth/differentiation factor 15"/>
    <property type="match status" value="1"/>
</dbReference>
<dbReference type="FunCoup" id="A0A6I8NY58">
    <property type="interactions" value="641"/>
</dbReference>
<dbReference type="GO" id="GO:0008083">
    <property type="term" value="F:growth factor activity"/>
    <property type="evidence" value="ECO:0007669"/>
    <property type="project" value="UniProtKB-KW"/>
</dbReference>
<dbReference type="PANTHER" id="PTHR11848">
    <property type="entry name" value="TGF-BETA FAMILY"/>
    <property type="match status" value="1"/>
</dbReference>
<keyword evidence="8 13" id="KW-0339">Growth factor</keyword>
<dbReference type="GeneTree" id="ENSGT00940000161872"/>
<dbReference type="Pfam" id="PF00019">
    <property type="entry name" value="TGF_beta"/>
    <property type="match status" value="1"/>
</dbReference>
<keyword evidence="7" id="KW-0732">Signal</keyword>
<evidence type="ECO:0000256" key="2">
    <source>
        <dbReference type="ARBA" id="ARBA00006656"/>
    </source>
</evidence>
<evidence type="ECO:0000256" key="12">
    <source>
        <dbReference type="ARBA" id="ARBA00068934"/>
    </source>
</evidence>
<dbReference type="InParanoid" id="A0A6I8NY58"/>
<evidence type="ECO:0000313" key="16">
    <source>
        <dbReference type="Proteomes" id="UP000002279"/>
    </source>
</evidence>
<dbReference type="OMA" id="EYTMHFC"/>
<organism evidence="15 16">
    <name type="scientific">Ornithorhynchus anatinus</name>
    <name type="common">Duckbill platypus</name>
    <dbReference type="NCBI Taxonomy" id="9258"/>
    <lineage>
        <taxon>Eukaryota</taxon>
        <taxon>Metazoa</taxon>
        <taxon>Chordata</taxon>
        <taxon>Craniata</taxon>
        <taxon>Vertebrata</taxon>
        <taxon>Euteleostomi</taxon>
        <taxon>Mammalia</taxon>
        <taxon>Monotremata</taxon>
        <taxon>Ornithorhynchidae</taxon>
        <taxon>Ornithorhynchus</taxon>
    </lineage>
</organism>
<keyword evidence="4" id="KW-0964">Secreted</keyword>
<dbReference type="SUPFAM" id="SSF57501">
    <property type="entry name" value="Cystine-knot cytokines"/>
    <property type="match status" value="1"/>
</dbReference>
<evidence type="ECO:0000259" key="14">
    <source>
        <dbReference type="PROSITE" id="PS51362"/>
    </source>
</evidence>
<name>A0A6I8NY58_ORNAN</name>
<comment type="similarity">
    <text evidence="2 13">Belongs to the TGF-beta family.</text>
</comment>
<evidence type="ECO:0000256" key="10">
    <source>
        <dbReference type="ARBA" id="ARBA00023180"/>
    </source>
</evidence>
<keyword evidence="5" id="KW-0165">Cleavage on pair of basic residues</keyword>
<reference evidence="15" key="3">
    <citation type="submission" date="2025-09" db="UniProtKB">
        <authorList>
            <consortium name="Ensembl"/>
        </authorList>
    </citation>
    <scope>IDENTIFICATION</scope>
    <source>
        <strain evidence="15">Glennie</strain>
    </source>
</reference>
<evidence type="ECO:0000256" key="13">
    <source>
        <dbReference type="RuleBase" id="RU000354"/>
    </source>
</evidence>
<dbReference type="Gene3D" id="2.10.90.10">
    <property type="entry name" value="Cystine-knot cytokines"/>
    <property type="match status" value="1"/>
</dbReference>
<dbReference type="InterPro" id="IPR001839">
    <property type="entry name" value="TGF-b_C"/>
</dbReference>
<proteinExistence type="inferred from homology"/>
<keyword evidence="9" id="KW-1015">Disulfide bond</keyword>
<dbReference type="GO" id="GO:0005615">
    <property type="term" value="C:extracellular space"/>
    <property type="evidence" value="ECO:0000318"/>
    <property type="project" value="GO_Central"/>
</dbReference>
<keyword evidence="6" id="KW-0372">Hormone</keyword>
<dbReference type="Gene3D" id="2.60.120.970">
    <property type="match status" value="1"/>
</dbReference>
<accession>A0A6I8NY58</accession>
<feature type="domain" description="TGF-beta family profile" evidence="14">
    <location>
        <begin position="326"/>
        <end position="440"/>
    </location>
</feature>
<dbReference type="Ensembl" id="ENSOANT00000050637.1">
    <property type="protein sequence ID" value="ENSOANP00000045761.1"/>
    <property type="gene ID" value="ENSOANG00000001923.2"/>
</dbReference>
<dbReference type="SMART" id="SM00204">
    <property type="entry name" value="TGFB"/>
    <property type="match status" value="1"/>
</dbReference>
<evidence type="ECO:0000256" key="5">
    <source>
        <dbReference type="ARBA" id="ARBA00022685"/>
    </source>
</evidence>